<evidence type="ECO:0000313" key="1">
    <source>
        <dbReference type="EMBL" id="CAG8636706.1"/>
    </source>
</evidence>
<keyword evidence="2" id="KW-1185">Reference proteome</keyword>
<organism evidence="1 2">
    <name type="scientific">Acaulospora colombiana</name>
    <dbReference type="NCBI Taxonomy" id="27376"/>
    <lineage>
        <taxon>Eukaryota</taxon>
        <taxon>Fungi</taxon>
        <taxon>Fungi incertae sedis</taxon>
        <taxon>Mucoromycota</taxon>
        <taxon>Glomeromycotina</taxon>
        <taxon>Glomeromycetes</taxon>
        <taxon>Diversisporales</taxon>
        <taxon>Acaulosporaceae</taxon>
        <taxon>Acaulospora</taxon>
    </lineage>
</organism>
<reference evidence="1" key="1">
    <citation type="submission" date="2021-06" db="EMBL/GenBank/DDBJ databases">
        <authorList>
            <person name="Kallberg Y."/>
            <person name="Tangrot J."/>
            <person name="Rosling A."/>
        </authorList>
    </citation>
    <scope>NUCLEOTIDE SEQUENCE</scope>
    <source>
        <strain evidence="1">CL356</strain>
    </source>
</reference>
<name>A0ACA9N946_9GLOM</name>
<accession>A0ACA9N946</accession>
<proteinExistence type="predicted"/>
<evidence type="ECO:0000313" key="2">
    <source>
        <dbReference type="Proteomes" id="UP000789525"/>
    </source>
</evidence>
<sequence length="58" mass="6404">MNEERLSESVEHGERESTKKAFYNMGNGLGGKGALNDDSTVRESQRETVQSSSQRTSP</sequence>
<protein>
    <submittedName>
        <fullName evidence="1">17290_t:CDS:1</fullName>
    </submittedName>
</protein>
<dbReference type="EMBL" id="CAJVPT010018759">
    <property type="protein sequence ID" value="CAG8636706.1"/>
    <property type="molecule type" value="Genomic_DNA"/>
</dbReference>
<dbReference type="Proteomes" id="UP000789525">
    <property type="component" value="Unassembled WGS sequence"/>
</dbReference>
<gene>
    <name evidence="1" type="ORF">ACOLOM_LOCUS7813</name>
</gene>
<comment type="caution">
    <text evidence="1">The sequence shown here is derived from an EMBL/GenBank/DDBJ whole genome shotgun (WGS) entry which is preliminary data.</text>
</comment>